<dbReference type="AlphaFoldDB" id="A0A378VXP3"/>
<evidence type="ECO:0000256" key="1">
    <source>
        <dbReference type="ARBA" id="ARBA00006382"/>
    </source>
</evidence>
<dbReference type="PANTHER" id="PTHR11606">
    <property type="entry name" value="GLUTAMATE DEHYDROGENASE"/>
    <property type="match status" value="1"/>
</dbReference>
<dbReference type="Gene3D" id="3.40.50.10860">
    <property type="entry name" value="Leucine Dehydrogenase, chain A, domain 1"/>
    <property type="match status" value="1"/>
</dbReference>
<reference evidence="4" key="1">
    <citation type="submission" date="2018-06" db="EMBL/GenBank/DDBJ databases">
        <authorList>
            <consortium name="Pathogen Informatics"/>
            <person name="Doyle S."/>
        </authorList>
    </citation>
    <scope>NUCLEOTIDE SEQUENCE [LARGE SCALE GENOMIC DNA]</scope>
    <source>
        <strain evidence="4">NCTC11421</strain>
    </source>
</reference>
<dbReference type="GO" id="GO:0004352">
    <property type="term" value="F:glutamate dehydrogenase (NAD+) activity"/>
    <property type="evidence" value="ECO:0007669"/>
    <property type="project" value="UniProtKB-EC"/>
</dbReference>
<evidence type="ECO:0000256" key="2">
    <source>
        <dbReference type="ARBA" id="ARBA00023002"/>
    </source>
</evidence>
<evidence type="ECO:0000259" key="3">
    <source>
        <dbReference type="Pfam" id="PF02812"/>
    </source>
</evidence>
<dbReference type="InterPro" id="IPR046346">
    <property type="entry name" value="Aminoacid_DH-like_N_sf"/>
</dbReference>
<evidence type="ECO:0000313" key="4">
    <source>
        <dbReference type="EMBL" id="SUA20951.1"/>
    </source>
</evidence>
<dbReference type="PANTHER" id="PTHR11606:SF13">
    <property type="entry name" value="GLUTAMATE DEHYDROGENASE 1, MITOCHONDRIAL"/>
    <property type="match status" value="1"/>
</dbReference>
<name>A0A378VXP3_NEIGO</name>
<dbReference type="PROSITE" id="PS00074">
    <property type="entry name" value="GLFV_DEHYDROGENASE"/>
    <property type="match status" value="1"/>
</dbReference>
<dbReference type="EMBL" id="UGRI01000001">
    <property type="protein sequence ID" value="SUA20951.1"/>
    <property type="molecule type" value="Genomic_DNA"/>
</dbReference>
<protein>
    <submittedName>
        <fullName evidence="4">Glutamate dehydrogenase</fullName>
        <ecNumber evidence="4">1.4.1.2</ecNumber>
    </submittedName>
</protein>
<organism evidence="4">
    <name type="scientific">Neisseria gonorrhoeae</name>
    <dbReference type="NCBI Taxonomy" id="485"/>
    <lineage>
        <taxon>Bacteria</taxon>
        <taxon>Pseudomonadati</taxon>
        <taxon>Pseudomonadota</taxon>
        <taxon>Betaproteobacteria</taxon>
        <taxon>Neisseriales</taxon>
        <taxon>Neisseriaceae</taxon>
        <taxon>Neisseria</taxon>
    </lineage>
</organism>
<dbReference type="InterPro" id="IPR006097">
    <property type="entry name" value="Glu/Leu/Phe/Val/Trp_DH_dimer"/>
</dbReference>
<dbReference type="InterPro" id="IPR033524">
    <property type="entry name" value="Glu/Leu/Phe/Val_DH_AS"/>
</dbReference>
<sequence>MNLDEVKALSIWMTIKCCVAGIPYGGGKGGVTLDPRDYSEAELERIARAYAEAIAPLIGEKNRYSRPRCEHQRQNYVVDGGCL</sequence>
<dbReference type="Pfam" id="PF02812">
    <property type="entry name" value="ELFV_dehydrog_N"/>
    <property type="match status" value="1"/>
</dbReference>
<feature type="domain" description="Glutamate/phenylalanine/leucine/valine/L-tryptophan dehydrogenase dimerisation" evidence="3">
    <location>
        <begin position="2"/>
        <end position="61"/>
    </location>
</feature>
<accession>A0A378VXP3</accession>
<comment type="similarity">
    <text evidence="1">Belongs to the Glu/Leu/Phe/Val dehydrogenases family.</text>
</comment>
<dbReference type="EC" id="1.4.1.2" evidence="4"/>
<dbReference type="GO" id="GO:0006538">
    <property type="term" value="P:L-glutamate catabolic process"/>
    <property type="evidence" value="ECO:0007669"/>
    <property type="project" value="TreeGrafter"/>
</dbReference>
<gene>
    <name evidence="4" type="primary">rocG</name>
    <name evidence="4" type="ORF">NCTC11421_01056</name>
</gene>
<keyword evidence="2 4" id="KW-0560">Oxidoreductase</keyword>
<dbReference type="SUPFAM" id="SSF53223">
    <property type="entry name" value="Aminoacid dehydrogenase-like, N-terminal domain"/>
    <property type="match status" value="1"/>
</dbReference>
<proteinExistence type="inferred from homology"/>